<dbReference type="EMBL" id="KZ825916">
    <property type="protein sequence ID" value="PYH92436.1"/>
    <property type="molecule type" value="Genomic_DNA"/>
</dbReference>
<dbReference type="VEuPathDB" id="FungiDB:BO71DRAFT_400504"/>
<dbReference type="Proteomes" id="UP000247810">
    <property type="component" value="Unassembled WGS sequence"/>
</dbReference>
<accession>A0A319D4U1</accession>
<reference evidence="2 3" key="1">
    <citation type="submission" date="2018-02" db="EMBL/GenBank/DDBJ databases">
        <title>The genomes of Aspergillus section Nigri reveals drivers in fungal speciation.</title>
        <authorList>
            <consortium name="DOE Joint Genome Institute"/>
            <person name="Vesth T.C."/>
            <person name="Nybo J."/>
            <person name="Theobald S."/>
            <person name="Brandl J."/>
            <person name="Frisvad J.C."/>
            <person name="Nielsen K.F."/>
            <person name="Lyhne E.K."/>
            <person name="Kogle M.E."/>
            <person name="Kuo A."/>
            <person name="Riley R."/>
            <person name="Clum A."/>
            <person name="Nolan M."/>
            <person name="Lipzen A."/>
            <person name="Salamov A."/>
            <person name="Henrissat B."/>
            <person name="Wiebenga A."/>
            <person name="De vries R.P."/>
            <person name="Grigoriev I.V."/>
            <person name="Mortensen U.H."/>
            <person name="Andersen M.R."/>
            <person name="Baker S.E."/>
        </authorList>
    </citation>
    <scope>NUCLEOTIDE SEQUENCE [LARGE SCALE GENOMIC DNA]</scope>
    <source>
        <strain evidence="2 3">CBS 707.79</strain>
    </source>
</reference>
<evidence type="ECO:0000256" key="1">
    <source>
        <dbReference type="SAM" id="MobiDB-lite"/>
    </source>
</evidence>
<dbReference type="AlphaFoldDB" id="A0A319D4U1"/>
<evidence type="ECO:0000313" key="3">
    <source>
        <dbReference type="Proteomes" id="UP000247810"/>
    </source>
</evidence>
<organism evidence="2 3">
    <name type="scientific">Aspergillus ellipticus CBS 707.79</name>
    <dbReference type="NCBI Taxonomy" id="1448320"/>
    <lineage>
        <taxon>Eukaryota</taxon>
        <taxon>Fungi</taxon>
        <taxon>Dikarya</taxon>
        <taxon>Ascomycota</taxon>
        <taxon>Pezizomycotina</taxon>
        <taxon>Eurotiomycetes</taxon>
        <taxon>Eurotiomycetidae</taxon>
        <taxon>Eurotiales</taxon>
        <taxon>Aspergillaceae</taxon>
        <taxon>Aspergillus</taxon>
        <taxon>Aspergillus subgen. Circumdati</taxon>
    </lineage>
</organism>
<gene>
    <name evidence="2" type="ORF">BO71DRAFT_400504</name>
</gene>
<feature type="compositionally biased region" description="Basic and acidic residues" evidence="1">
    <location>
        <begin position="63"/>
        <end position="79"/>
    </location>
</feature>
<evidence type="ECO:0000313" key="2">
    <source>
        <dbReference type="EMBL" id="PYH92436.1"/>
    </source>
</evidence>
<sequence length="79" mass="8205">MRSIWNSEDNRLSSAGAGAGGSDDSIETAGRARNGQGMAGGEKGPMGRSMGRWAADGRGQTGRRADGQTGRRADVREHS</sequence>
<keyword evidence="3" id="KW-1185">Reference proteome</keyword>
<name>A0A319D4U1_9EURO</name>
<protein>
    <submittedName>
        <fullName evidence="2">Uncharacterized protein</fullName>
    </submittedName>
</protein>
<proteinExistence type="predicted"/>
<feature type="region of interest" description="Disordered" evidence="1">
    <location>
        <begin position="1"/>
        <end position="79"/>
    </location>
</feature>